<dbReference type="InterPro" id="IPR021315">
    <property type="entry name" value="Gap/Sap"/>
</dbReference>
<dbReference type="OrthoDB" id="7062264at2"/>
<feature type="transmembrane region" description="Helical" evidence="1">
    <location>
        <begin position="169"/>
        <end position="194"/>
    </location>
</feature>
<evidence type="ECO:0000313" key="2">
    <source>
        <dbReference type="EMBL" id="PRY65895.1"/>
    </source>
</evidence>
<reference evidence="2 3" key="1">
    <citation type="submission" date="2018-03" db="EMBL/GenBank/DDBJ databases">
        <title>Genomic Encyclopedia of Type Strains, Phase III (KMG-III): the genomes of soil and plant-associated and newly described type strains.</title>
        <authorList>
            <person name="Whitman W."/>
        </authorList>
    </citation>
    <scope>NUCLEOTIDE SEQUENCE [LARGE SCALE GENOMIC DNA]</scope>
    <source>
        <strain evidence="2 3">CGMCC 1.12484</strain>
    </source>
</reference>
<gene>
    <name evidence="2" type="ORF">B0I08_10943</name>
</gene>
<protein>
    <submittedName>
        <fullName evidence="2">Sap-like sulfolipid-1-addressing protein</fullName>
    </submittedName>
</protein>
<dbReference type="Pfam" id="PF11139">
    <property type="entry name" value="SfLAP"/>
    <property type="match status" value="1"/>
</dbReference>
<feature type="transmembrane region" description="Helical" evidence="1">
    <location>
        <begin position="6"/>
        <end position="29"/>
    </location>
</feature>
<keyword evidence="1" id="KW-0472">Membrane</keyword>
<feature type="transmembrane region" description="Helical" evidence="1">
    <location>
        <begin position="41"/>
        <end position="59"/>
    </location>
</feature>
<dbReference type="AlphaFoldDB" id="A0A2T0V6S6"/>
<name>A0A2T0V6S6_9MICO</name>
<keyword evidence="1" id="KW-0812">Transmembrane</keyword>
<dbReference type="EMBL" id="PVTL01000009">
    <property type="protein sequence ID" value="PRY65895.1"/>
    <property type="molecule type" value="Genomic_DNA"/>
</dbReference>
<keyword evidence="1" id="KW-1133">Transmembrane helix</keyword>
<sequence>MTIELGGALVLLALVDSLSLGTLLIPLLFLRVPGRVPVARIGLYLATISLFYFVAGIALTWGAQNALAEFGEMLSSRPAYMVQLVLGVGLLAAAFWIGRKRDVAGASSARVGEVSRLGRLRERALSGRGGAGLVIALALAAGLVELATMLPYLGAIGLITRAELAAGTWLWVLAGYCLVMILPALLLTALRAVASTTVEPILGRASAWMQKNSAENTAWIVGIVGFLLARDAAVVLDLFG</sequence>
<comment type="caution">
    <text evidence="2">The sequence shown here is derived from an EMBL/GenBank/DDBJ whole genome shotgun (WGS) entry which is preliminary data.</text>
</comment>
<dbReference type="RefSeq" id="WP_106214367.1">
    <property type="nucleotide sequence ID" value="NZ_PVTL01000009.1"/>
</dbReference>
<proteinExistence type="predicted"/>
<evidence type="ECO:0000313" key="3">
    <source>
        <dbReference type="Proteomes" id="UP000237983"/>
    </source>
</evidence>
<keyword evidence="3" id="KW-1185">Reference proteome</keyword>
<evidence type="ECO:0000256" key="1">
    <source>
        <dbReference type="SAM" id="Phobius"/>
    </source>
</evidence>
<dbReference type="Proteomes" id="UP000237983">
    <property type="component" value="Unassembled WGS sequence"/>
</dbReference>
<accession>A0A2T0V6S6</accession>
<feature type="transmembrane region" description="Helical" evidence="1">
    <location>
        <begin position="79"/>
        <end position="98"/>
    </location>
</feature>
<organism evidence="2 3">
    <name type="scientific">Glaciihabitans tibetensis</name>
    <dbReference type="NCBI Taxonomy" id="1266600"/>
    <lineage>
        <taxon>Bacteria</taxon>
        <taxon>Bacillati</taxon>
        <taxon>Actinomycetota</taxon>
        <taxon>Actinomycetes</taxon>
        <taxon>Micrococcales</taxon>
        <taxon>Microbacteriaceae</taxon>
        <taxon>Glaciihabitans</taxon>
    </lineage>
</organism>
<feature type="transmembrane region" description="Helical" evidence="1">
    <location>
        <begin position="129"/>
        <end position="149"/>
    </location>
</feature>